<keyword evidence="2" id="KW-1185">Reference proteome</keyword>
<dbReference type="InterPro" id="IPR015915">
    <property type="entry name" value="Kelch-typ_b-propeller"/>
</dbReference>
<sequence length="147" mass="16446">MQGQFESSAEPFDASTWQWGPVHENFFEVGTCPGACVSGEDGFLYMCRAGELAAFKDATWKVVASLPNEVNEITYVVTWQGKLLVIDTPRFGEPHTAYVLDTKPYTWTKMAIPKALLRALKCKFLLCIVLLNNVLLSSSLRECTVYI</sequence>
<organism evidence="1 2">
    <name type="scientific">Morus notabilis</name>
    <dbReference type="NCBI Taxonomy" id="981085"/>
    <lineage>
        <taxon>Eukaryota</taxon>
        <taxon>Viridiplantae</taxon>
        <taxon>Streptophyta</taxon>
        <taxon>Embryophyta</taxon>
        <taxon>Tracheophyta</taxon>
        <taxon>Spermatophyta</taxon>
        <taxon>Magnoliopsida</taxon>
        <taxon>eudicotyledons</taxon>
        <taxon>Gunneridae</taxon>
        <taxon>Pentapetalae</taxon>
        <taxon>rosids</taxon>
        <taxon>fabids</taxon>
        <taxon>Rosales</taxon>
        <taxon>Moraceae</taxon>
        <taxon>Moreae</taxon>
        <taxon>Morus</taxon>
    </lineage>
</organism>
<protein>
    <recommendedName>
        <fullName evidence="3">F-box/kelch-repeat protein</fullName>
    </recommendedName>
</protein>
<dbReference type="SUPFAM" id="SSF117281">
    <property type="entry name" value="Kelch motif"/>
    <property type="match status" value="1"/>
</dbReference>
<dbReference type="PANTHER" id="PTHR46407">
    <property type="entry name" value="OS02G0208700 PROTEIN"/>
    <property type="match status" value="1"/>
</dbReference>
<dbReference type="eggNOG" id="KOG1072">
    <property type="taxonomic scope" value="Eukaryota"/>
</dbReference>
<dbReference type="GO" id="GO:0080037">
    <property type="term" value="P:negative regulation of cytokinin-activated signaling pathway"/>
    <property type="evidence" value="ECO:0007669"/>
    <property type="project" value="InterPro"/>
</dbReference>
<dbReference type="InterPro" id="IPR044595">
    <property type="entry name" value="KMD1-4"/>
</dbReference>
<proteinExistence type="predicted"/>
<name>W9S4W9_9ROSA</name>
<gene>
    <name evidence="1" type="ORF">L484_019441</name>
</gene>
<reference evidence="2" key="1">
    <citation type="submission" date="2013-01" db="EMBL/GenBank/DDBJ databases">
        <title>Draft Genome Sequence of a Mulberry Tree, Morus notabilis C.K. Schneid.</title>
        <authorList>
            <person name="He N."/>
            <person name="Zhao S."/>
        </authorList>
    </citation>
    <scope>NUCLEOTIDE SEQUENCE</scope>
</reference>
<dbReference type="GO" id="GO:2000762">
    <property type="term" value="P:regulation of phenylpropanoid metabolic process"/>
    <property type="evidence" value="ECO:0007669"/>
    <property type="project" value="InterPro"/>
</dbReference>
<dbReference type="STRING" id="981085.W9S4W9"/>
<dbReference type="PANTHER" id="PTHR46407:SF3">
    <property type="entry name" value="OS02G0208700 PROTEIN"/>
    <property type="match status" value="1"/>
</dbReference>
<accession>W9S4W9</accession>
<evidence type="ECO:0008006" key="3">
    <source>
        <dbReference type="Google" id="ProtNLM"/>
    </source>
</evidence>
<evidence type="ECO:0000313" key="2">
    <source>
        <dbReference type="Proteomes" id="UP000030645"/>
    </source>
</evidence>
<dbReference type="Proteomes" id="UP000030645">
    <property type="component" value="Unassembled WGS sequence"/>
</dbReference>
<dbReference type="EMBL" id="KE346086">
    <property type="protein sequence ID" value="EXC25807.1"/>
    <property type="molecule type" value="Genomic_DNA"/>
</dbReference>
<evidence type="ECO:0000313" key="1">
    <source>
        <dbReference type="EMBL" id="EXC25807.1"/>
    </source>
</evidence>
<dbReference type="AlphaFoldDB" id="W9S4W9"/>